<dbReference type="InterPro" id="IPR029021">
    <property type="entry name" value="Prot-tyrosine_phosphatase-like"/>
</dbReference>
<feature type="region of interest" description="Disordered" evidence="3">
    <location>
        <begin position="449"/>
        <end position="473"/>
    </location>
</feature>
<dbReference type="PANTHER" id="PTHR19134">
    <property type="entry name" value="RECEPTOR-TYPE TYROSINE-PROTEIN PHOSPHATASE"/>
    <property type="match status" value="1"/>
</dbReference>
<feature type="region of interest" description="Disordered" evidence="3">
    <location>
        <begin position="920"/>
        <end position="1169"/>
    </location>
</feature>
<keyword evidence="4" id="KW-0732">Signal</keyword>
<feature type="compositionally biased region" description="Low complexity" evidence="3">
    <location>
        <begin position="1120"/>
        <end position="1155"/>
    </location>
</feature>
<dbReference type="Gene3D" id="3.90.190.10">
    <property type="entry name" value="Protein tyrosine phosphatase superfamily"/>
    <property type="match status" value="2"/>
</dbReference>
<accession>A0A4S4LPZ5</accession>
<feature type="region of interest" description="Disordered" evidence="3">
    <location>
        <begin position="725"/>
        <end position="872"/>
    </location>
</feature>
<feature type="signal peptide" evidence="4">
    <location>
        <begin position="1"/>
        <end position="23"/>
    </location>
</feature>
<evidence type="ECO:0000313" key="9">
    <source>
        <dbReference type="Proteomes" id="UP000308199"/>
    </source>
</evidence>
<evidence type="ECO:0000313" key="8">
    <source>
        <dbReference type="EMBL" id="THH12170.1"/>
    </source>
</evidence>
<dbReference type="SUPFAM" id="SSF52821">
    <property type="entry name" value="Rhodanese/Cell cycle control phosphatase"/>
    <property type="match status" value="1"/>
</dbReference>
<feature type="compositionally biased region" description="Polar residues" evidence="3">
    <location>
        <begin position="1303"/>
        <end position="1313"/>
    </location>
</feature>
<dbReference type="PROSITE" id="PS50055">
    <property type="entry name" value="TYR_PHOSPHATASE_PTP"/>
    <property type="match status" value="1"/>
</dbReference>
<dbReference type="Gene3D" id="3.40.250.10">
    <property type="entry name" value="Rhodanese-like domain"/>
    <property type="match status" value="1"/>
</dbReference>
<feature type="compositionally biased region" description="Polar residues" evidence="3">
    <location>
        <begin position="1256"/>
        <end position="1271"/>
    </location>
</feature>
<organism evidence="8 9">
    <name type="scientific">Phellinidium pouzarii</name>
    <dbReference type="NCBI Taxonomy" id="167371"/>
    <lineage>
        <taxon>Eukaryota</taxon>
        <taxon>Fungi</taxon>
        <taxon>Dikarya</taxon>
        <taxon>Basidiomycota</taxon>
        <taxon>Agaricomycotina</taxon>
        <taxon>Agaricomycetes</taxon>
        <taxon>Hymenochaetales</taxon>
        <taxon>Hymenochaetaceae</taxon>
        <taxon>Phellinidium</taxon>
    </lineage>
</organism>
<dbReference type="InterPro" id="IPR050348">
    <property type="entry name" value="Protein-Tyr_Phosphatase"/>
</dbReference>
<evidence type="ECO:0000256" key="1">
    <source>
        <dbReference type="ARBA" id="ARBA00009649"/>
    </source>
</evidence>
<dbReference type="PROSITE" id="PS00383">
    <property type="entry name" value="TYR_PHOSPHATASE_1"/>
    <property type="match status" value="1"/>
</dbReference>
<feature type="region of interest" description="Disordered" evidence="3">
    <location>
        <begin position="1177"/>
        <end position="1196"/>
    </location>
</feature>
<feature type="compositionally biased region" description="Basic and acidic residues" evidence="3">
    <location>
        <begin position="818"/>
        <end position="827"/>
    </location>
</feature>
<protein>
    <recommendedName>
        <fullName evidence="2">protein-tyrosine-phosphatase</fullName>
        <ecNumber evidence="2">3.1.3.48</ecNumber>
    </recommendedName>
</protein>
<feature type="chain" id="PRO_5020520563" description="protein-tyrosine-phosphatase" evidence="4">
    <location>
        <begin position="24"/>
        <end position="1313"/>
    </location>
</feature>
<dbReference type="PRINTS" id="PR00700">
    <property type="entry name" value="PRTYPHPHTASE"/>
</dbReference>
<dbReference type="SUPFAM" id="SSF52799">
    <property type="entry name" value="(Phosphotyrosine protein) phosphatases II"/>
    <property type="match status" value="1"/>
</dbReference>
<evidence type="ECO:0000259" key="5">
    <source>
        <dbReference type="PROSITE" id="PS50055"/>
    </source>
</evidence>
<dbReference type="PROSITE" id="PS50206">
    <property type="entry name" value="RHODANESE_3"/>
    <property type="match status" value="1"/>
</dbReference>
<feature type="domain" description="Tyrosine specific protein phosphatases" evidence="6">
    <location>
        <begin position="665"/>
        <end position="706"/>
    </location>
</feature>
<evidence type="ECO:0000259" key="7">
    <source>
        <dbReference type="PROSITE" id="PS50206"/>
    </source>
</evidence>
<dbReference type="Pfam" id="PF00581">
    <property type="entry name" value="Rhodanese"/>
    <property type="match status" value="1"/>
</dbReference>
<evidence type="ECO:0000256" key="2">
    <source>
        <dbReference type="ARBA" id="ARBA00013064"/>
    </source>
</evidence>
<keyword evidence="9" id="KW-1185">Reference proteome</keyword>
<dbReference type="SMART" id="SM00404">
    <property type="entry name" value="PTPc_motif"/>
    <property type="match status" value="1"/>
</dbReference>
<dbReference type="InterPro" id="IPR000242">
    <property type="entry name" value="PTP_cat"/>
</dbReference>
<dbReference type="InterPro" id="IPR001763">
    <property type="entry name" value="Rhodanese-like_dom"/>
</dbReference>
<comment type="caution">
    <text evidence="8">The sequence shown here is derived from an EMBL/GenBank/DDBJ whole genome shotgun (WGS) entry which is preliminary data.</text>
</comment>
<sequence length="1313" mass="141005">MYRYGTNVLILYFVFLYFSPATCSVSRLPSPCTVLLILRSSSTAHHSPSPEFSASPPSSPAHDHLLVAIVMDGFFSCAPLRPSVDANDESVDCFAQAIAGRFNNTDRPLLTARLTPGPAAGPSTLSTVSATKPLPNSLSPAAPAACMSISSVSPRFASASSSAAIPSSYAASIEFTIATASTLPDIIRTPHVLILDIRPHSAYSAARLPHAIALSVPSTLLKRPAFTLQKLATMLSSSVARSRFQAWNKASRILVYDADSAVLHDGSNILGLLRKFRAEGFSGDIAWLQGGIQALWRDQRHLVDESSVSDDEEETESPRFLRARDLPLAAFQQSTTTSVHTRTSPPSTFSNMLSQAHMQPSSLSQSSRFAATNPFYDNIRQNIELSQGITERIPLRLSPGVASRARDLPLAWLRNIAASAGRDEGTEALAMQFYQIELGEQRRLQGVMAHHSMQSSTVDPSRDVEANDEEKNEKDAPFPFSIIAGVEKGTKNRYRNIWPFEHTRPLSTRRQYIATQGPLPSTFSDFWTVVWEQNVRVILMLTRECEGGSIKCGNYWSNEQYGPFLLKRVSKDGAKEEELPISDSTGGGFFDESFLETKERSYRRAGADDADAVHNHTIRRVFELSHSGHPEIKPRTINHLQYLGWPDMDVPVSPKGLLRLMFEVDELVDRTNEHADVKDKCGASPALFHCSAGVGRTGTFIMVDAILDGVRREVRKRAQAKKAALLSQSLENDSSESGSEGRSGSIDAMDVDSSLSLSRDRSLAPSEPILDSGSSGPLNPAYSLSIPHASRNNRNKQDAKDPQVTHTQTGPVATLHMGGDKSRRPDIHVPLVPSTASPTQLPTPKPYQTKELVSTSSPSSNTQISRSPMRPLHTALTYRQRPSPFARRVLASDFTIADADSMFTSPSPNPAFAMDIESLQPPSQQVVSSSSSGEGNVSGGDRAGSGSGSSSSSGRMMRPVQLALERMSSADDNPGSTERSDSDSFVLTKPPSRARRGSGSGSGSGEGGGSASSGGGEGGYLSSSSLGLKGFAGLGVSSPMSSSTNLPSGPTGSAAPSASRSQPSPLPRRPSMQKPSLLAPRPLHPSQSSVPELIASPEKTSHVAPGLPARLKSEKHASFSSIRSNVSSSSSVPSSTENSSSITSNSTESSETPVSIQGKSPSPSADRKRTTVLLDEPTFDYSSPRNLHGDNSPPLLSSLHDPIRQILEDMREQRMSLCQSLRQYVFVHNAIIEGALLIADEERKRAGLDNVDSLDLSPSATSDAPNLSQMTGKRGASPTELLKEDKKGDVALAKRPSVKRGKSTSSRDSTGSA</sequence>
<feature type="domain" description="Rhodanese" evidence="7">
    <location>
        <begin position="188"/>
        <end position="304"/>
    </location>
</feature>
<feature type="region of interest" description="Disordered" evidence="3">
    <location>
        <begin position="1250"/>
        <end position="1313"/>
    </location>
</feature>
<feature type="compositionally biased region" description="Gly residues" evidence="3">
    <location>
        <begin position="998"/>
        <end position="1019"/>
    </location>
</feature>
<dbReference type="InterPro" id="IPR000387">
    <property type="entry name" value="Tyr_Pase_dom"/>
</dbReference>
<dbReference type="PANTHER" id="PTHR19134:SF561">
    <property type="entry name" value="PROTEIN TYROSINE PHOSPHATASE 36E, ISOFORM A"/>
    <property type="match status" value="1"/>
</dbReference>
<feature type="region of interest" description="Disordered" evidence="3">
    <location>
        <begin position="333"/>
        <end position="366"/>
    </location>
</feature>
<evidence type="ECO:0000256" key="3">
    <source>
        <dbReference type="SAM" id="MobiDB-lite"/>
    </source>
</evidence>
<evidence type="ECO:0000259" key="6">
    <source>
        <dbReference type="PROSITE" id="PS50056"/>
    </source>
</evidence>
<dbReference type="InterPro" id="IPR036873">
    <property type="entry name" value="Rhodanese-like_dom_sf"/>
</dbReference>
<dbReference type="InterPro" id="IPR016130">
    <property type="entry name" value="Tyr_Pase_AS"/>
</dbReference>
<feature type="compositionally biased region" description="Basic and acidic residues" evidence="3">
    <location>
        <begin position="460"/>
        <end position="473"/>
    </location>
</feature>
<dbReference type="EC" id="3.1.3.48" evidence="2"/>
<dbReference type="Pfam" id="PF00102">
    <property type="entry name" value="Y_phosphatase"/>
    <property type="match status" value="2"/>
</dbReference>
<dbReference type="PROSITE" id="PS50056">
    <property type="entry name" value="TYR_PHOSPHATASE_2"/>
    <property type="match status" value="1"/>
</dbReference>
<evidence type="ECO:0000256" key="4">
    <source>
        <dbReference type="SAM" id="SignalP"/>
    </source>
</evidence>
<dbReference type="Proteomes" id="UP000308199">
    <property type="component" value="Unassembled WGS sequence"/>
</dbReference>
<feature type="domain" description="Tyrosine-protein phosphatase" evidence="5">
    <location>
        <begin position="491"/>
        <end position="713"/>
    </location>
</feature>
<comment type="similarity">
    <text evidence="1">Belongs to the protein-tyrosine phosphatase family. Non-receptor class subfamily.</text>
</comment>
<dbReference type="OrthoDB" id="6058203at2759"/>
<proteinExistence type="inferred from homology"/>
<dbReference type="EMBL" id="SGPK01000003">
    <property type="protein sequence ID" value="THH12170.1"/>
    <property type="molecule type" value="Genomic_DNA"/>
</dbReference>
<dbReference type="GO" id="GO:0004725">
    <property type="term" value="F:protein tyrosine phosphatase activity"/>
    <property type="evidence" value="ECO:0007669"/>
    <property type="project" value="UniProtKB-EC"/>
</dbReference>
<feature type="compositionally biased region" description="Low complexity" evidence="3">
    <location>
        <begin position="854"/>
        <end position="868"/>
    </location>
</feature>
<feature type="compositionally biased region" description="Low complexity" evidence="3">
    <location>
        <begin position="725"/>
        <end position="745"/>
    </location>
</feature>
<gene>
    <name evidence="8" type="ORF">EW145_g171</name>
</gene>
<feature type="compositionally biased region" description="Gly residues" evidence="3">
    <location>
        <begin position="936"/>
        <end position="947"/>
    </location>
</feature>
<dbReference type="SMART" id="SM00194">
    <property type="entry name" value="PTPc"/>
    <property type="match status" value="1"/>
</dbReference>
<feature type="compositionally biased region" description="Low complexity" evidence="3">
    <location>
        <begin position="1020"/>
        <end position="1063"/>
    </location>
</feature>
<dbReference type="InterPro" id="IPR003595">
    <property type="entry name" value="Tyr_Pase_cat"/>
</dbReference>
<reference evidence="8 9" key="1">
    <citation type="submission" date="2019-02" db="EMBL/GenBank/DDBJ databases">
        <title>Genome sequencing of the rare red list fungi Phellinidium pouzarii.</title>
        <authorList>
            <person name="Buettner E."/>
            <person name="Kellner H."/>
        </authorList>
    </citation>
    <scope>NUCLEOTIDE SEQUENCE [LARGE SCALE GENOMIC DNA]</scope>
    <source>
        <strain evidence="8 9">DSM 108285</strain>
    </source>
</reference>
<feature type="compositionally biased region" description="Low complexity" evidence="3">
    <location>
        <begin position="920"/>
        <end position="935"/>
    </location>
</feature>
<name>A0A4S4LPZ5_9AGAM</name>